<dbReference type="CDD" id="cd00093">
    <property type="entry name" value="HTH_XRE"/>
    <property type="match status" value="1"/>
</dbReference>
<dbReference type="InterPro" id="IPR010982">
    <property type="entry name" value="Lambda_DNA-bd_dom_sf"/>
</dbReference>
<evidence type="ECO:0000256" key="1">
    <source>
        <dbReference type="ARBA" id="ARBA00023125"/>
    </source>
</evidence>
<organism evidence="3">
    <name type="scientific">bioreactor metagenome</name>
    <dbReference type="NCBI Taxonomy" id="1076179"/>
    <lineage>
        <taxon>unclassified sequences</taxon>
        <taxon>metagenomes</taxon>
        <taxon>ecological metagenomes</taxon>
    </lineage>
</organism>
<dbReference type="InterPro" id="IPR001387">
    <property type="entry name" value="Cro/C1-type_HTH"/>
</dbReference>
<dbReference type="PANTHER" id="PTHR46558:SF11">
    <property type="entry name" value="HTH-TYPE TRANSCRIPTIONAL REGULATOR XRE"/>
    <property type="match status" value="1"/>
</dbReference>
<keyword evidence="1" id="KW-0238">DNA-binding</keyword>
<gene>
    <name evidence="3" type="ORF">SDC9_122566</name>
</gene>
<dbReference type="SUPFAM" id="SSF47413">
    <property type="entry name" value="lambda repressor-like DNA-binding domains"/>
    <property type="match status" value="1"/>
</dbReference>
<sequence length="135" mass="15358">MIGKEIRARRKRFGLTQRVLARMINVRPTTLCQYENGTNEVSFAILRTIAEVLKCSVIDLAYEEFGLVKPADAAAKNPNSNDRAETKTLSFVDPLDDEIFVLLKDLDQIAKEKVISFMRDQKMITVYFKAVSGRK</sequence>
<dbReference type="Pfam" id="PF01381">
    <property type="entry name" value="HTH_3"/>
    <property type="match status" value="1"/>
</dbReference>
<dbReference type="Gene3D" id="1.10.260.40">
    <property type="entry name" value="lambda repressor-like DNA-binding domains"/>
    <property type="match status" value="1"/>
</dbReference>
<dbReference type="GO" id="GO:0003677">
    <property type="term" value="F:DNA binding"/>
    <property type="evidence" value="ECO:0007669"/>
    <property type="project" value="UniProtKB-KW"/>
</dbReference>
<dbReference type="PROSITE" id="PS50943">
    <property type="entry name" value="HTH_CROC1"/>
    <property type="match status" value="1"/>
</dbReference>
<comment type="caution">
    <text evidence="3">The sequence shown here is derived from an EMBL/GenBank/DDBJ whole genome shotgun (WGS) entry which is preliminary data.</text>
</comment>
<evidence type="ECO:0000313" key="3">
    <source>
        <dbReference type="EMBL" id="MPM75572.1"/>
    </source>
</evidence>
<dbReference type="EMBL" id="VSSQ01026714">
    <property type="protein sequence ID" value="MPM75572.1"/>
    <property type="molecule type" value="Genomic_DNA"/>
</dbReference>
<reference evidence="3" key="1">
    <citation type="submission" date="2019-08" db="EMBL/GenBank/DDBJ databases">
        <authorList>
            <person name="Kucharzyk K."/>
            <person name="Murdoch R.W."/>
            <person name="Higgins S."/>
            <person name="Loffler F."/>
        </authorList>
    </citation>
    <scope>NUCLEOTIDE SEQUENCE</scope>
</reference>
<proteinExistence type="predicted"/>
<feature type="domain" description="HTH cro/C1-type" evidence="2">
    <location>
        <begin position="6"/>
        <end position="60"/>
    </location>
</feature>
<protein>
    <recommendedName>
        <fullName evidence="2">HTH cro/C1-type domain-containing protein</fullName>
    </recommendedName>
</protein>
<dbReference type="SMART" id="SM00530">
    <property type="entry name" value="HTH_XRE"/>
    <property type="match status" value="1"/>
</dbReference>
<evidence type="ECO:0000259" key="2">
    <source>
        <dbReference type="PROSITE" id="PS50943"/>
    </source>
</evidence>
<dbReference type="PANTHER" id="PTHR46558">
    <property type="entry name" value="TRACRIPTIONAL REGULATORY PROTEIN-RELATED-RELATED"/>
    <property type="match status" value="1"/>
</dbReference>
<name>A0A645CFD9_9ZZZZ</name>
<dbReference type="AlphaFoldDB" id="A0A645CFD9"/>
<accession>A0A645CFD9</accession>